<evidence type="ECO:0000256" key="1">
    <source>
        <dbReference type="SAM" id="Phobius"/>
    </source>
</evidence>
<dbReference type="AlphaFoldDB" id="A0A0M0BLL6"/>
<evidence type="ECO:0008006" key="4">
    <source>
        <dbReference type="Google" id="ProtNLM"/>
    </source>
</evidence>
<reference evidence="2 3" key="1">
    <citation type="submission" date="2015-06" db="EMBL/GenBank/DDBJ databases">
        <title>New insights into the roles of widespread benthic archaea in carbon and nitrogen cycling.</title>
        <authorList>
            <person name="Lazar C.S."/>
            <person name="Baker B.J."/>
            <person name="Seitz K.W."/>
            <person name="Hyde A.S."/>
            <person name="Dick G.J."/>
            <person name="Hinrichs K.-U."/>
            <person name="Teske A.P."/>
        </authorList>
    </citation>
    <scope>NUCLEOTIDE SEQUENCE [LARGE SCALE GENOMIC DNA]</scope>
    <source>
        <strain evidence="2">DG-45</strain>
    </source>
</reference>
<feature type="non-terminal residue" evidence="2">
    <location>
        <position position="145"/>
    </location>
</feature>
<evidence type="ECO:0000313" key="2">
    <source>
        <dbReference type="EMBL" id="KON29250.1"/>
    </source>
</evidence>
<comment type="caution">
    <text evidence="2">The sequence shown here is derived from an EMBL/GenBank/DDBJ whole genome shotgun (WGS) entry which is preliminary data.</text>
</comment>
<dbReference type="EMBL" id="LFWZ01000071">
    <property type="protein sequence ID" value="KON29250.1"/>
    <property type="molecule type" value="Genomic_DNA"/>
</dbReference>
<feature type="transmembrane region" description="Helical" evidence="1">
    <location>
        <begin position="20"/>
        <end position="39"/>
    </location>
</feature>
<proteinExistence type="predicted"/>
<organism evidence="2 3">
    <name type="scientific">miscellaneous Crenarchaeota group-15 archaeon DG-45</name>
    <dbReference type="NCBI Taxonomy" id="1685127"/>
    <lineage>
        <taxon>Archaea</taxon>
        <taxon>Candidatus Bathyarchaeota</taxon>
        <taxon>MCG-15</taxon>
    </lineage>
</organism>
<protein>
    <recommendedName>
        <fullName evidence="4">Archaeal Type IV pilin N-terminal domain-containing protein</fullName>
    </recommendedName>
</protein>
<gene>
    <name evidence="2" type="ORF">AC482_07055</name>
</gene>
<name>A0A0M0BLL6_9ARCH</name>
<keyword evidence="1" id="KW-0472">Membrane</keyword>
<evidence type="ECO:0000313" key="3">
    <source>
        <dbReference type="Proteomes" id="UP000037210"/>
    </source>
</evidence>
<sequence>MNPPVPNRGRRGLSQVVTTLILLVVSVLMASGTVTYYSLAVTSSSLRHEQLDIKSACIWVNASGAQAAILIENIGGRDALIDRIEVRYGEVPWKSVYRAPAAEGEPTPVLGLNITGPFNHTIGNHTLSFERASGSIVLRVSEGAL</sequence>
<dbReference type="Proteomes" id="UP000037210">
    <property type="component" value="Unassembled WGS sequence"/>
</dbReference>
<keyword evidence="1" id="KW-0812">Transmembrane</keyword>
<keyword evidence="1" id="KW-1133">Transmembrane helix</keyword>
<accession>A0A0M0BLL6</accession>